<evidence type="ECO:0000313" key="3">
    <source>
        <dbReference type="Proteomes" id="UP000593802"/>
    </source>
</evidence>
<gene>
    <name evidence="2" type="ORF">skT53_10150</name>
</gene>
<dbReference type="RefSeq" id="WP_200760076.1">
    <property type="nucleotide sequence ID" value="NZ_AP023366.1"/>
</dbReference>
<evidence type="ECO:0000313" key="2">
    <source>
        <dbReference type="EMBL" id="BCJ86030.1"/>
    </source>
</evidence>
<keyword evidence="1" id="KW-1133">Transmembrane helix</keyword>
<proteinExistence type="predicted"/>
<reference evidence="2 3" key="1">
    <citation type="submission" date="2020-08" db="EMBL/GenBank/DDBJ databases">
        <title>Complete Genome Sequence of Effusibacillus dendaii Strain skT53, Isolated from Farmland soil.</title>
        <authorList>
            <person name="Konishi T."/>
            <person name="Kawasaki H."/>
        </authorList>
    </citation>
    <scope>NUCLEOTIDE SEQUENCE [LARGE SCALE GENOMIC DNA]</scope>
    <source>
        <strain evidence="3">skT53</strain>
    </source>
</reference>
<accession>A0A7I8DBY7</accession>
<dbReference type="EMBL" id="AP023366">
    <property type="protein sequence ID" value="BCJ86030.1"/>
    <property type="molecule type" value="Genomic_DNA"/>
</dbReference>
<dbReference type="AlphaFoldDB" id="A0A7I8DBY7"/>
<evidence type="ECO:0008006" key="4">
    <source>
        <dbReference type="Google" id="ProtNLM"/>
    </source>
</evidence>
<name>A0A7I8DBY7_9BACL</name>
<dbReference type="Proteomes" id="UP000593802">
    <property type="component" value="Chromosome"/>
</dbReference>
<evidence type="ECO:0000256" key="1">
    <source>
        <dbReference type="SAM" id="Phobius"/>
    </source>
</evidence>
<sequence>MNTDWLNAWNLTHSAGTVSYLLLSLSVVTGLYAQIIRGGKPTAAWLFPLHETLGYWGFYLGLFHGLILWRDGRSCIC</sequence>
<feature type="transmembrane region" description="Helical" evidence="1">
    <location>
        <begin position="53"/>
        <end position="69"/>
    </location>
</feature>
<keyword evidence="1" id="KW-0472">Membrane</keyword>
<organism evidence="2 3">
    <name type="scientific">Effusibacillus dendaii</name>
    <dbReference type="NCBI Taxonomy" id="2743772"/>
    <lineage>
        <taxon>Bacteria</taxon>
        <taxon>Bacillati</taxon>
        <taxon>Bacillota</taxon>
        <taxon>Bacilli</taxon>
        <taxon>Bacillales</taxon>
        <taxon>Alicyclobacillaceae</taxon>
        <taxon>Effusibacillus</taxon>
    </lineage>
</organism>
<dbReference type="KEGG" id="eff:skT53_10150"/>
<keyword evidence="3" id="KW-1185">Reference proteome</keyword>
<keyword evidence="1" id="KW-0812">Transmembrane</keyword>
<feature type="transmembrane region" description="Helical" evidence="1">
    <location>
        <begin position="12"/>
        <end position="33"/>
    </location>
</feature>
<protein>
    <recommendedName>
        <fullName evidence="4">Ferric oxidoreductase domain-containing protein</fullName>
    </recommendedName>
</protein>